<dbReference type="InterPro" id="IPR004108">
    <property type="entry name" value="Fe_hydrogenase_lsu_C"/>
</dbReference>
<evidence type="ECO:0000313" key="8">
    <source>
        <dbReference type="Proteomes" id="UP000184082"/>
    </source>
</evidence>
<accession>A0A1M6QJ92</accession>
<organism evidence="7 8">
    <name type="scientific">Caminicella sporogenes DSM 14501</name>
    <dbReference type="NCBI Taxonomy" id="1121266"/>
    <lineage>
        <taxon>Bacteria</taxon>
        <taxon>Bacillati</taxon>
        <taxon>Bacillota</taxon>
        <taxon>Clostridia</taxon>
        <taxon>Peptostreptococcales</taxon>
        <taxon>Caminicellaceae</taxon>
        <taxon>Caminicella</taxon>
    </lineage>
</organism>
<dbReference type="SUPFAM" id="SSF54862">
    <property type="entry name" value="4Fe-4S ferredoxins"/>
    <property type="match status" value="1"/>
</dbReference>
<reference evidence="7 8" key="1">
    <citation type="submission" date="2016-11" db="EMBL/GenBank/DDBJ databases">
        <authorList>
            <person name="Jaros S."/>
            <person name="Januszkiewicz K."/>
            <person name="Wedrychowicz H."/>
        </authorList>
    </citation>
    <scope>NUCLEOTIDE SEQUENCE [LARGE SCALE GENOMIC DNA]</scope>
    <source>
        <strain evidence="7 8">DSM 14501</strain>
    </source>
</reference>
<dbReference type="InterPro" id="IPR009016">
    <property type="entry name" value="Fe_hydrogenase"/>
</dbReference>
<evidence type="ECO:0000259" key="5">
    <source>
        <dbReference type="PROSITE" id="PS51379"/>
    </source>
</evidence>
<dbReference type="STRING" id="1121266.SAMN02745883_01524"/>
<dbReference type="SUPFAM" id="SSF53920">
    <property type="entry name" value="Fe-only hydrogenase"/>
    <property type="match status" value="1"/>
</dbReference>
<gene>
    <name evidence="7" type="ORF">SAMN02745883_01524</name>
</gene>
<dbReference type="SUPFAM" id="SSF55785">
    <property type="entry name" value="PYP-like sensor domain (PAS domain)"/>
    <property type="match status" value="1"/>
</dbReference>
<keyword evidence="1" id="KW-0004">4Fe-4S</keyword>
<name>A0A1M6QJ92_9FIRM</name>
<dbReference type="InterPro" id="IPR000014">
    <property type="entry name" value="PAS"/>
</dbReference>
<dbReference type="Gene3D" id="3.30.70.20">
    <property type="match status" value="1"/>
</dbReference>
<dbReference type="Pfam" id="PF00989">
    <property type="entry name" value="PAS"/>
    <property type="match status" value="1"/>
</dbReference>
<dbReference type="SMART" id="SM00091">
    <property type="entry name" value="PAS"/>
    <property type="match status" value="1"/>
</dbReference>
<dbReference type="Proteomes" id="UP000184082">
    <property type="component" value="Unassembled WGS sequence"/>
</dbReference>
<dbReference type="InterPro" id="IPR017896">
    <property type="entry name" value="4Fe4S_Fe-S-bd"/>
</dbReference>
<dbReference type="PROSITE" id="PS51656">
    <property type="entry name" value="4FE4S"/>
    <property type="match status" value="1"/>
</dbReference>
<dbReference type="GO" id="GO:0046872">
    <property type="term" value="F:metal ion binding"/>
    <property type="evidence" value="ECO:0007669"/>
    <property type="project" value="UniProtKB-KW"/>
</dbReference>
<evidence type="ECO:0000259" key="6">
    <source>
        <dbReference type="PROSITE" id="PS51656"/>
    </source>
</evidence>
<dbReference type="Pfam" id="PF04060">
    <property type="entry name" value="FeS"/>
    <property type="match status" value="1"/>
</dbReference>
<evidence type="ECO:0000256" key="4">
    <source>
        <dbReference type="ARBA" id="ARBA00023014"/>
    </source>
</evidence>
<proteinExistence type="predicted"/>
<dbReference type="InterPro" id="IPR017900">
    <property type="entry name" value="4Fe4S_Fe_S_CS"/>
</dbReference>
<dbReference type="Gene3D" id="3.40.950.10">
    <property type="entry name" value="Fe-only Hydrogenase (Larger Subunit), Chain L, domain 3"/>
    <property type="match status" value="1"/>
</dbReference>
<dbReference type="Pfam" id="PF13237">
    <property type="entry name" value="Fer4_10"/>
    <property type="match status" value="1"/>
</dbReference>
<dbReference type="Gene3D" id="1.10.15.40">
    <property type="entry name" value="Electron transport complex subunit B, putative Fe-S cluster"/>
    <property type="match status" value="1"/>
</dbReference>
<evidence type="ECO:0000256" key="2">
    <source>
        <dbReference type="ARBA" id="ARBA00022723"/>
    </source>
</evidence>
<keyword evidence="2" id="KW-0479">Metal-binding</keyword>
<evidence type="ECO:0000256" key="3">
    <source>
        <dbReference type="ARBA" id="ARBA00023004"/>
    </source>
</evidence>
<dbReference type="PROSITE" id="PS51379">
    <property type="entry name" value="4FE4S_FER_2"/>
    <property type="match status" value="1"/>
</dbReference>
<dbReference type="InterPro" id="IPR050340">
    <property type="entry name" value="Cytosolic_Fe-S_CAF"/>
</dbReference>
<dbReference type="PROSITE" id="PS00198">
    <property type="entry name" value="4FE4S_FER_1"/>
    <property type="match status" value="1"/>
</dbReference>
<sequence>MVKLLNISEANCRNCYKCFRSCVIKSIKIENEQAHMVSDTCIYCGQCLKECPQGAIKKESDLKSVKEAIENGKKVVASIAPSFVGNFKFDDAGQLVAGLKKIGFFAVEETAVGAEIVTELYRDYIKKTSKKNLITTCCPSATLLIEKYYPVLREYMIPIVSPMLAHGKVIKKVYGKDSYVVFIGPCISKMYEANEFQHEGTIDAVITFQELDQWLEEQNIDLTALEKDSFNKTSFKTGSGFPISGNIIKNLVKESSEKKYKLIHVTGIEDCITFLDCMLEGKINNVLLELSVCRGGCIGGPGSSDNSECYYIAKNKIEEYVNKKREKNDKVYNDIKEIISKIDFSKKFFDKSIPRQIATEEEITAILRAMGKFKKEDELNCGGCGFNTCRDKAQAVFEGKAELSICLPFMRNKAESISNIMFEYTPNIVFALNEKLEVLEFNPTAEKIFKIKEEDIKNKPISTLIDDSDFINVLVTGKNIIKKKIQCPKYGVTLLGNILHLKSQNVLLAIMTNITSEEKHRAELKKVKENAVKAAQNVIDKQMRVAQEIASLLGETTAETKSTLTKLKKIALEEEGDI</sequence>
<protein>
    <submittedName>
        <fullName evidence="7">Iron only hydrogenase large subunit, C-terminal domain</fullName>
    </submittedName>
</protein>
<dbReference type="EMBL" id="FRAJ01000011">
    <property type="protein sequence ID" value="SHK20266.1"/>
    <property type="molecule type" value="Genomic_DNA"/>
</dbReference>
<dbReference type="InterPro" id="IPR035965">
    <property type="entry name" value="PAS-like_dom_sf"/>
</dbReference>
<feature type="domain" description="4Fe-4S ferredoxin-type" evidence="5">
    <location>
        <begin position="32"/>
        <end position="61"/>
    </location>
</feature>
<keyword evidence="4" id="KW-0411">Iron-sulfur</keyword>
<dbReference type="GO" id="GO:0006355">
    <property type="term" value="P:regulation of DNA-templated transcription"/>
    <property type="evidence" value="ECO:0007669"/>
    <property type="project" value="InterPro"/>
</dbReference>
<dbReference type="PANTHER" id="PTHR11615">
    <property type="entry name" value="NITRATE, FORMATE, IRON DEHYDROGENASE"/>
    <property type="match status" value="1"/>
</dbReference>
<dbReference type="InterPro" id="IPR007202">
    <property type="entry name" value="4Fe-4S_dom"/>
</dbReference>
<keyword evidence="3" id="KW-0408">Iron</keyword>
<dbReference type="AlphaFoldDB" id="A0A1M6QJ92"/>
<evidence type="ECO:0000313" key="7">
    <source>
        <dbReference type="EMBL" id="SHK20266.1"/>
    </source>
</evidence>
<keyword evidence="8" id="KW-1185">Reference proteome</keyword>
<dbReference type="InterPro" id="IPR013767">
    <property type="entry name" value="PAS_fold"/>
</dbReference>
<evidence type="ECO:0000256" key="1">
    <source>
        <dbReference type="ARBA" id="ARBA00022485"/>
    </source>
</evidence>
<feature type="domain" description="4Fe-4S" evidence="6">
    <location>
        <begin position="361"/>
        <end position="423"/>
    </location>
</feature>
<dbReference type="Pfam" id="PF02906">
    <property type="entry name" value="Fe_hyd_lg_C"/>
    <property type="match status" value="1"/>
</dbReference>
<dbReference type="GO" id="GO:0051539">
    <property type="term" value="F:4 iron, 4 sulfur cluster binding"/>
    <property type="evidence" value="ECO:0007669"/>
    <property type="project" value="UniProtKB-KW"/>
</dbReference>
<dbReference type="Gene3D" id="3.30.450.20">
    <property type="entry name" value="PAS domain"/>
    <property type="match status" value="1"/>
</dbReference>